<evidence type="ECO:0000313" key="5">
    <source>
        <dbReference type="EMBL" id="AEB99261.1"/>
    </source>
</evidence>
<keyword evidence="2" id="KW-0238">DNA-binding</keyword>
<organism evidence="6 7">
    <name type="scientific">Selenomonas sputigena (strain ATCC 35185 / DSM 20758 / CCUG 44933 / VPI D19B-28)</name>
    <dbReference type="NCBI Taxonomy" id="546271"/>
    <lineage>
        <taxon>Bacteria</taxon>
        <taxon>Bacillati</taxon>
        <taxon>Bacillota</taxon>
        <taxon>Negativicutes</taxon>
        <taxon>Selenomonadales</taxon>
        <taxon>Selenomonadaceae</taxon>
        <taxon>Selenomonas</taxon>
    </lineage>
</organism>
<name>C9LY68_SELS3</name>
<keyword evidence="8" id="KW-1185">Reference proteome</keyword>
<evidence type="ECO:0000259" key="4">
    <source>
        <dbReference type="PROSITE" id="PS50987"/>
    </source>
</evidence>
<sequence length="100" mass="11165">MAEDQELARAAEMLKALSHPVRLCIARGLWQSGGCNVAHMQQCLEAPQSTISQHLAKMRAVGIIEGERNGLEVVYRLKSRAVEQLLEGLFCKEKDYHDMG</sequence>
<dbReference type="InterPro" id="IPR051011">
    <property type="entry name" value="Metal_resp_trans_reg"/>
</dbReference>
<evidence type="ECO:0000256" key="1">
    <source>
        <dbReference type="ARBA" id="ARBA00023015"/>
    </source>
</evidence>
<reference evidence="6 7" key="1">
    <citation type="submission" date="2009-09" db="EMBL/GenBank/DDBJ databases">
        <authorList>
            <person name="Weinstock G."/>
            <person name="Sodergren E."/>
            <person name="Clifton S."/>
            <person name="Fulton L."/>
            <person name="Fulton B."/>
            <person name="Courtney L."/>
            <person name="Fronick C."/>
            <person name="Harrison M."/>
            <person name="Strong C."/>
            <person name="Farmer C."/>
            <person name="Delahaunty K."/>
            <person name="Markovic C."/>
            <person name="Hall O."/>
            <person name="Minx P."/>
            <person name="Tomlinson C."/>
            <person name="Mitreva M."/>
            <person name="Nelson J."/>
            <person name="Hou S."/>
            <person name="Wollam A."/>
            <person name="Pepin K.H."/>
            <person name="Johnson M."/>
            <person name="Bhonagiri V."/>
            <person name="Nash W.E."/>
            <person name="Warren W."/>
            <person name="Chinwalla A."/>
            <person name="Mardis E.R."/>
            <person name="Wilson R.K."/>
        </authorList>
    </citation>
    <scope>NUCLEOTIDE SEQUENCE [LARGE SCALE GENOMIC DNA]</scope>
    <source>
        <strain evidence="6">ATCC 35185</strain>
        <strain evidence="7">ATCC 35185 / DSM 20758 / VPI D19B-28</strain>
    </source>
</reference>
<gene>
    <name evidence="5" type="ordered locus">Selsp_0285</name>
    <name evidence="6" type="ORF">SELSPUOL_02427</name>
</gene>
<protein>
    <submittedName>
        <fullName evidence="5">Regulatory protein ArsR</fullName>
    </submittedName>
</protein>
<dbReference type="CDD" id="cd00090">
    <property type="entry name" value="HTH_ARSR"/>
    <property type="match status" value="1"/>
</dbReference>
<feature type="domain" description="HTH arsR-type" evidence="4">
    <location>
        <begin position="2"/>
        <end position="97"/>
    </location>
</feature>
<dbReference type="SUPFAM" id="SSF46785">
    <property type="entry name" value="Winged helix' DNA-binding domain"/>
    <property type="match status" value="1"/>
</dbReference>
<dbReference type="NCBIfam" id="NF033788">
    <property type="entry name" value="HTH_metalloreg"/>
    <property type="match status" value="1"/>
</dbReference>
<dbReference type="eggNOG" id="COG0640">
    <property type="taxonomic scope" value="Bacteria"/>
</dbReference>
<evidence type="ECO:0000313" key="8">
    <source>
        <dbReference type="Proteomes" id="UP000011124"/>
    </source>
</evidence>
<dbReference type="EMBL" id="ACKP02000050">
    <property type="protein sequence ID" value="EEX76262.1"/>
    <property type="molecule type" value="Genomic_DNA"/>
</dbReference>
<reference evidence="5 8" key="2">
    <citation type="submission" date="2011-04" db="EMBL/GenBank/DDBJ databases">
        <title>The complete genome of Selenomonas sputigena DSM 20758.</title>
        <authorList>
            <consortium name="US DOE Joint Genome Institute (JGI-PGF)"/>
            <person name="Lucas S."/>
            <person name="Copeland A."/>
            <person name="Lapidus A."/>
            <person name="Bruce D."/>
            <person name="Goodwin L."/>
            <person name="Pitluck S."/>
            <person name="Peters L."/>
            <person name="Kyrpides N."/>
            <person name="Mavromatis K."/>
            <person name="Ivanova N."/>
            <person name="Ovchinnikova G."/>
            <person name="Teshima H."/>
            <person name="Detter J.C."/>
            <person name="Tapia R."/>
            <person name="Han C."/>
            <person name="Land M."/>
            <person name="Hauser L."/>
            <person name="Markowitz V."/>
            <person name="Cheng J.-F."/>
            <person name="Hugenholtz P."/>
            <person name="Woyke T."/>
            <person name="Wu D."/>
            <person name="Gronow S."/>
            <person name="Wellnitz S."/>
            <person name="Schneider S."/>
            <person name="Klenk H.-P."/>
            <person name="Eisen J.A."/>
        </authorList>
    </citation>
    <scope>NUCLEOTIDE SEQUENCE [LARGE SCALE GENOMIC DNA]</scope>
    <source>
        <strain evidence="5">ATCC 35185</strain>
        <strain evidence="8">ATCC 35185 / DSM 20758 / VPI D19B-28</strain>
    </source>
</reference>
<dbReference type="Gene3D" id="1.10.10.10">
    <property type="entry name" value="Winged helix-like DNA-binding domain superfamily/Winged helix DNA-binding domain"/>
    <property type="match status" value="1"/>
</dbReference>
<dbReference type="SMART" id="SM00418">
    <property type="entry name" value="HTH_ARSR"/>
    <property type="match status" value="1"/>
</dbReference>
<dbReference type="InterPro" id="IPR036388">
    <property type="entry name" value="WH-like_DNA-bd_sf"/>
</dbReference>
<dbReference type="PROSITE" id="PS50987">
    <property type="entry name" value="HTH_ARSR_2"/>
    <property type="match status" value="1"/>
</dbReference>
<keyword evidence="3" id="KW-0804">Transcription</keyword>
<evidence type="ECO:0000256" key="2">
    <source>
        <dbReference type="ARBA" id="ARBA00023125"/>
    </source>
</evidence>
<dbReference type="KEGG" id="ssg:Selsp_0285"/>
<dbReference type="RefSeq" id="WP_006193791.1">
    <property type="nucleotide sequence ID" value="NC_015437.1"/>
</dbReference>
<dbReference type="STRING" id="546271.Selsp_0285"/>
<dbReference type="PANTHER" id="PTHR43132">
    <property type="entry name" value="ARSENICAL RESISTANCE OPERON REPRESSOR ARSR-RELATED"/>
    <property type="match status" value="1"/>
</dbReference>
<dbReference type="InterPro" id="IPR001845">
    <property type="entry name" value="HTH_ArsR_DNA-bd_dom"/>
</dbReference>
<dbReference type="Proteomes" id="UP000003505">
    <property type="component" value="Unassembled WGS sequence"/>
</dbReference>
<evidence type="ECO:0000313" key="7">
    <source>
        <dbReference type="Proteomes" id="UP000003505"/>
    </source>
</evidence>
<dbReference type="PANTHER" id="PTHR43132:SF2">
    <property type="entry name" value="ARSENICAL RESISTANCE OPERON REPRESSOR ARSR-RELATED"/>
    <property type="match status" value="1"/>
</dbReference>
<keyword evidence="1" id="KW-0805">Transcription regulation</keyword>
<dbReference type="GO" id="GO:0003700">
    <property type="term" value="F:DNA-binding transcription factor activity"/>
    <property type="evidence" value="ECO:0007669"/>
    <property type="project" value="InterPro"/>
</dbReference>
<dbReference type="GO" id="GO:0003677">
    <property type="term" value="F:DNA binding"/>
    <property type="evidence" value="ECO:0007669"/>
    <property type="project" value="UniProtKB-KW"/>
</dbReference>
<dbReference type="Proteomes" id="UP000011124">
    <property type="component" value="Chromosome"/>
</dbReference>
<evidence type="ECO:0000256" key="3">
    <source>
        <dbReference type="ARBA" id="ARBA00023163"/>
    </source>
</evidence>
<evidence type="ECO:0000313" key="6">
    <source>
        <dbReference type="EMBL" id="EEX76262.1"/>
    </source>
</evidence>
<dbReference type="Pfam" id="PF12840">
    <property type="entry name" value="HTH_20"/>
    <property type="match status" value="1"/>
</dbReference>
<dbReference type="InterPro" id="IPR036390">
    <property type="entry name" value="WH_DNA-bd_sf"/>
</dbReference>
<proteinExistence type="predicted"/>
<dbReference type="OrthoDB" id="9802016at2"/>
<dbReference type="EMBL" id="CP002637">
    <property type="protein sequence ID" value="AEB99261.1"/>
    <property type="molecule type" value="Genomic_DNA"/>
</dbReference>
<dbReference type="InterPro" id="IPR011991">
    <property type="entry name" value="ArsR-like_HTH"/>
</dbReference>
<dbReference type="AlphaFoldDB" id="C9LY68"/>
<dbReference type="HOGENOM" id="CLU_097806_6_2_9"/>
<dbReference type="PRINTS" id="PR00778">
    <property type="entry name" value="HTHARSR"/>
</dbReference>
<accession>C9LY68</accession>